<gene>
    <name evidence="2" type="ORF">CFP56_007489</name>
</gene>
<sequence>MRFLFCKIHCPSFICFCKPSPHIYTAGPLKLENSPHVPSKPVSVPEASDKLPGETIEVKEESSDGKQQPVVKCLKSSLRKPTSESGSVKEDQKKKVQWMDYIGKELVQIREFELRFLFCKIHCPSFICFCKPSPHIYTAGPLKLENSPHVPSKPVSVPEASDKLPGETIEVKEESSDGKQQPVVKCLKSSLRKPTSESGSVKEDQKKKVQWMDYIGKELVQIREFELSGISY</sequence>
<dbReference type="Proteomes" id="UP000237347">
    <property type="component" value="Unassembled WGS sequence"/>
</dbReference>
<protein>
    <submittedName>
        <fullName evidence="2">Uncharacterized protein</fullName>
    </submittedName>
</protein>
<accession>A0AAW0L516</accession>
<name>A0AAW0L516_QUESU</name>
<dbReference type="AlphaFoldDB" id="A0AAW0L516"/>
<proteinExistence type="predicted"/>
<evidence type="ECO:0000256" key="1">
    <source>
        <dbReference type="SAM" id="MobiDB-lite"/>
    </source>
</evidence>
<dbReference type="PANTHER" id="PTHR33401">
    <property type="entry name" value="LIGHT-HARVESTING COMPLEX-LIKE PROTEIN OHP2, CHLOROPLASTIC"/>
    <property type="match status" value="1"/>
</dbReference>
<feature type="region of interest" description="Disordered" evidence="1">
    <location>
        <begin position="171"/>
        <end position="206"/>
    </location>
</feature>
<evidence type="ECO:0000313" key="2">
    <source>
        <dbReference type="EMBL" id="KAK7846768.1"/>
    </source>
</evidence>
<reference evidence="2 3" key="1">
    <citation type="journal article" date="2018" name="Sci. Data">
        <title>The draft genome sequence of cork oak.</title>
        <authorList>
            <person name="Ramos A.M."/>
            <person name="Usie A."/>
            <person name="Barbosa P."/>
            <person name="Barros P.M."/>
            <person name="Capote T."/>
            <person name="Chaves I."/>
            <person name="Simoes F."/>
            <person name="Abreu I."/>
            <person name="Carrasquinho I."/>
            <person name="Faro C."/>
            <person name="Guimaraes J.B."/>
            <person name="Mendonca D."/>
            <person name="Nobrega F."/>
            <person name="Rodrigues L."/>
            <person name="Saibo N.J.M."/>
            <person name="Varela M.C."/>
            <person name="Egas C."/>
            <person name="Matos J."/>
            <person name="Miguel C.M."/>
            <person name="Oliveira M.M."/>
            <person name="Ricardo C.P."/>
            <person name="Goncalves S."/>
        </authorList>
    </citation>
    <scope>NUCLEOTIDE SEQUENCE [LARGE SCALE GENOMIC DNA]</scope>
    <source>
        <strain evidence="3">cv. HL8</strain>
    </source>
</reference>
<keyword evidence="3" id="KW-1185">Reference proteome</keyword>
<organism evidence="2 3">
    <name type="scientific">Quercus suber</name>
    <name type="common">Cork oak</name>
    <dbReference type="NCBI Taxonomy" id="58331"/>
    <lineage>
        <taxon>Eukaryota</taxon>
        <taxon>Viridiplantae</taxon>
        <taxon>Streptophyta</taxon>
        <taxon>Embryophyta</taxon>
        <taxon>Tracheophyta</taxon>
        <taxon>Spermatophyta</taxon>
        <taxon>Magnoliopsida</taxon>
        <taxon>eudicotyledons</taxon>
        <taxon>Gunneridae</taxon>
        <taxon>Pentapetalae</taxon>
        <taxon>rosids</taxon>
        <taxon>fabids</taxon>
        <taxon>Fagales</taxon>
        <taxon>Fagaceae</taxon>
        <taxon>Quercus</taxon>
    </lineage>
</organism>
<dbReference type="PANTHER" id="PTHR33401:SF19">
    <property type="entry name" value="(RAPE) HYPOTHETICAL PROTEIN"/>
    <property type="match status" value="1"/>
</dbReference>
<dbReference type="EMBL" id="PKMF04000150">
    <property type="protein sequence ID" value="KAK7846768.1"/>
    <property type="molecule type" value="Genomic_DNA"/>
</dbReference>
<comment type="caution">
    <text evidence="2">The sequence shown here is derived from an EMBL/GenBank/DDBJ whole genome shotgun (WGS) entry which is preliminary data.</text>
</comment>
<evidence type="ECO:0000313" key="3">
    <source>
        <dbReference type="Proteomes" id="UP000237347"/>
    </source>
</evidence>